<dbReference type="SMART" id="SM00347">
    <property type="entry name" value="HTH_MARR"/>
    <property type="match status" value="1"/>
</dbReference>
<organism evidence="2 3">
    <name type="scientific">Amycolatopsis japonica</name>
    <dbReference type="NCBI Taxonomy" id="208439"/>
    <lineage>
        <taxon>Bacteria</taxon>
        <taxon>Bacillati</taxon>
        <taxon>Actinomycetota</taxon>
        <taxon>Actinomycetes</taxon>
        <taxon>Pseudonocardiales</taxon>
        <taxon>Pseudonocardiaceae</taxon>
        <taxon>Amycolatopsis</taxon>
        <taxon>Amycolatopsis japonica group</taxon>
    </lineage>
</organism>
<dbReference type="GO" id="GO:0006950">
    <property type="term" value="P:response to stress"/>
    <property type="evidence" value="ECO:0007669"/>
    <property type="project" value="TreeGrafter"/>
</dbReference>
<dbReference type="Proteomes" id="UP000028492">
    <property type="component" value="Chromosome"/>
</dbReference>
<proteinExistence type="predicted"/>
<dbReference type="InterPro" id="IPR036390">
    <property type="entry name" value="WH_DNA-bd_sf"/>
</dbReference>
<dbReference type="PROSITE" id="PS50995">
    <property type="entry name" value="HTH_MARR_2"/>
    <property type="match status" value="1"/>
</dbReference>
<sequence length="160" mass="17641">MGITTAKEAAYDPRVLAFGRMMGAANRLEYLLGRALEAECGISHLMFEVLLIVGRSGAAGMSMRAIAQEQVLTTGGATRLVDRMTTLGLVVRSSDSQDRRVQLVRLTAQGEETTVRAARVHVENIQRLFLDPLPADHRDRFAQDLRTLSHSARDALPKLR</sequence>
<keyword evidence="3" id="KW-1185">Reference proteome</keyword>
<name>A0A075UX83_9PSEU</name>
<evidence type="ECO:0000259" key="1">
    <source>
        <dbReference type="PROSITE" id="PS50995"/>
    </source>
</evidence>
<dbReference type="STRING" id="208439.AJAP_09635"/>
<dbReference type="KEGG" id="aja:AJAP_09635"/>
<dbReference type="EMBL" id="CP008953">
    <property type="protein sequence ID" value="AIG74825.1"/>
    <property type="molecule type" value="Genomic_DNA"/>
</dbReference>
<reference evidence="2 3" key="1">
    <citation type="journal article" date="2014" name="J. Biotechnol.">
        <title>Complete genome sequence of the actinobacterium Amycolatopsis japonica MG417-CF17(T) (=DSM 44213T) producing (S,S)-N,N'-ethylenediaminedisuccinic acid.</title>
        <authorList>
            <person name="Stegmann E."/>
            <person name="Albersmeier A."/>
            <person name="Spohn M."/>
            <person name="Gert H."/>
            <person name="Weber T."/>
            <person name="Wohlleben W."/>
            <person name="Kalinowski J."/>
            <person name="Ruckert C."/>
        </authorList>
    </citation>
    <scope>NUCLEOTIDE SEQUENCE [LARGE SCALE GENOMIC DNA]</scope>
    <source>
        <strain evidence="3">MG417-CF17 (DSM 44213)</strain>
    </source>
</reference>
<dbReference type="RefSeq" id="WP_038509799.1">
    <property type="nucleotide sequence ID" value="NZ_CP008953.1"/>
</dbReference>
<feature type="domain" description="HTH marR-type" evidence="1">
    <location>
        <begin position="14"/>
        <end position="150"/>
    </location>
</feature>
<dbReference type="HOGENOM" id="CLU_083287_2_5_11"/>
<dbReference type="eggNOG" id="COG1846">
    <property type="taxonomic scope" value="Bacteria"/>
</dbReference>
<gene>
    <name evidence="2" type="ORF">AJAP_09635</name>
</gene>
<protein>
    <recommendedName>
        <fullName evidence="1">HTH marR-type domain-containing protein</fullName>
    </recommendedName>
</protein>
<dbReference type="PANTHER" id="PTHR33164:SF43">
    <property type="entry name" value="HTH-TYPE TRANSCRIPTIONAL REPRESSOR YETL"/>
    <property type="match status" value="1"/>
</dbReference>
<evidence type="ECO:0000313" key="2">
    <source>
        <dbReference type="EMBL" id="AIG74825.1"/>
    </source>
</evidence>
<dbReference type="Pfam" id="PF12802">
    <property type="entry name" value="MarR_2"/>
    <property type="match status" value="1"/>
</dbReference>
<dbReference type="PANTHER" id="PTHR33164">
    <property type="entry name" value="TRANSCRIPTIONAL REGULATOR, MARR FAMILY"/>
    <property type="match status" value="1"/>
</dbReference>
<dbReference type="Gene3D" id="1.10.10.10">
    <property type="entry name" value="Winged helix-like DNA-binding domain superfamily/Winged helix DNA-binding domain"/>
    <property type="match status" value="1"/>
</dbReference>
<dbReference type="InterPro" id="IPR000835">
    <property type="entry name" value="HTH_MarR-typ"/>
</dbReference>
<dbReference type="GO" id="GO:0003700">
    <property type="term" value="F:DNA-binding transcription factor activity"/>
    <property type="evidence" value="ECO:0007669"/>
    <property type="project" value="InterPro"/>
</dbReference>
<dbReference type="InterPro" id="IPR036388">
    <property type="entry name" value="WH-like_DNA-bd_sf"/>
</dbReference>
<accession>A0A075UX83</accession>
<dbReference type="AlphaFoldDB" id="A0A075UX83"/>
<dbReference type="SUPFAM" id="SSF46785">
    <property type="entry name" value="Winged helix' DNA-binding domain"/>
    <property type="match status" value="1"/>
</dbReference>
<evidence type="ECO:0000313" key="3">
    <source>
        <dbReference type="Proteomes" id="UP000028492"/>
    </source>
</evidence>
<dbReference type="InterPro" id="IPR039422">
    <property type="entry name" value="MarR/SlyA-like"/>
</dbReference>